<evidence type="ECO:0000256" key="1">
    <source>
        <dbReference type="ARBA" id="ARBA00001957"/>
    </source>
</evidence>
<proteinExistence type="predicted"/>
<dbReference type="GO" id="GO:0043041">
    <property type="term" value="P:amino acid activation for nonribosomal peptide biosynthetic process"/>
    <property type="evidence" value="ECO:0007669"/>
    <property type="project" value="TreeGrafter"/>
</dbReference>
<accession>A0A2P1PQN6</accession>
<keyword evidence="7" id="KW-1185">Reference proteome</keyword>
<dbReference type="SUPFAM" id="SSF52777">
    <property type="entry name" value="CoA-dependent acyltransferases"/>
    <property type="match status" value="2"/>
</dbReference>
<evidence type="ECO:0000313" key="7">
    <source>
        <dbReference type="Proteomes" id="UP000241074"/>
    </source>
</evidence>
<dbReference type="PROSITE" id="PS50075">
    <property type="entry name" value="CARRIER"/>
    <property type="match status" value="1"/>
</dbReference>
<dbReference type="Pfam" id="PF00501">
    <property type="entry name" value="AMP-binding"/>
    <property type="match status" value="1"/>
</dbReference>
<dbReference type="InterPro" id="IPR042099">
    <property type="entry name" value="ANL_N_sf"/>
</dbReference>
<dbReference type="Gene3D" id="3.30.300.30">
    <property type="match status" value="1"/>
</dbReference>
<dbReference type="InterPro" id="IPR010071">
    <property type="entry name" value="AA_adenyl_dom"/>
</dbReference>
<dbReference type="FunFam" id="1.10.1200.10:FF:000005">
    <property type="entry name" value="Nonribosomal peptide synthetase 1"/>
    <property type="match status" value="1"/>
</dbReference>
<name>A0A2P1PQN6_9GAMM</name>
<dbReference type="Pfam" id="PF13193">
    <property type="entry name" value="AMP-binding_C"/>
    <property type="match status" value="1"/>
</dbReference>
<evidence type="ECO:0000256" key="4">
    <source>
        <dbReference type="SAM" id="MobiDB-lite"/>
    </source>
</evidence>
<dbReference type="GO" id="GO:0005829">
    <property type="term" value="C:cytosol"/>
    <property type="evidence" value="ECO:0007669"/>
    <property type="project" value="TreeGrafter"/>
</dbReference>
<keyword evidence="2" id="KW-0596">Phosphopantetheine</keyword>
<dbReference type="Gene3D" id="1.10.10.1830">
    <property type="entry name" value="Non-ribosomal peptide synthase, adenylation domain"/>
    <property type="match status" value="1"/>
</dbReference>
<dbReference type="InterPro" id="IPR023213">
    <property type="entry name" value="CAT-like_dom_sf"/>
</dbReference>
<dbReference type="EMBL" id="CP027860">
    <property type="protein sequence ID" value="AVP97160.1"/>
    <property type="molecule type" value="Genomic_DNA"/>
</dbReference>
<feature type="domain" description="Carrier" evidence="5">
    <location>
        <begin position="1043"/>
        <end position="1118"/>
    </location>
</feature>
<dbReference type="Pfam" id="PF00668">
    <property type="entry name" value="Condensation"/>
    <property type="match status" value="1"/>
</dbReference>
<gene>
    <name evidence="6" type="ORF">C7S18_08115</name>
</gene>
<evidence type="ECO:0000256" key="3">
    <source>
        <dbReference type="ARBA" id="ARBA00022553"/>
    </source>
</evidence>
<dbReference type="InterPro" id="IPR009081">
    <property type="entry name" value="PP-bd_ACP"/>
</dbReference>
<dbReference type="CDD" id="cd05930">
    <property type="entry name" value="A_NRPS"/>
    <property type="match status" value="1"/>
</dbReference>
<dbReference type="CDD" id="cd19531">
    <property type="entry name" value="LCL_NRPS-like"/>
    <property type="match status" value="1"/>
</dbReference>
<dbReference type="InterPro" id="IPR044894">
    <property type="entry name" value="TubC_N_sf"/>
</dbReference>
<keyword evidence="3" id="KW-0597">Phosphoprotein</keyword>
<dbReference type="InterPro" id="IPR001242">
    <property type="entry name" value="Condensation_dom"/>
</dbReference>
<dbReference type="SUPFAM" id="SSF56801">
    <property type="entry name" value="Acetyl-CoA synthetase-like"/>
    <property type="match status" value="1"/>
</dbReference>
<dbReference type="InterPro" id="IPR020845">
    <property type="entry name" value="AMP-binding_CS"/>
</dbReference>
<dbReference type="InterPro" id="IPR025110">
    <property type="entry name" value="AMP-bd_C"/>
</dbReference>
<reference evidence="6 7" key="1">
    <citation type="submission" date="2018-03" db="EMBL/GenBank/DDBJ databases">
        <title>Ahniella affigens gen. nov., sp. nov., a gammaproteobacterium isolated from sandy soil near a stream.</title>
        <authorList>
            <person name="Ko Y."/>
            <person name="Kim J.-H."/>
        </authorList>
    </citation>
    <scope>NUCLEOTIDE SEQUENCE [LARGE SCALE GENOMIC DNA]</scope>
    <source>
        <strain evidence="6 7">D13</strain>
    </source>
</reference>
<dbReference type="InterPro" id="IPR036736">
    <property type="entry name" value="ACP-like_sf"/>
</dbReference>
<dbReference type="PROSITE" id="PS00012">
    <property type="entry name" value="PHOSPHOPANTETHEINE"/>
    <property type="match status" value="1"/>
</dbReference>
<dbReference type="SUPFAM" id="SSF47336">
    <property type="entry name" value="ACP-like"/>
    <property type="match status" value="1"/>
</dbReference>
<dbReference type="Gene3D" id="3.30.559.30">
    <property type="entry name" value="Nonribosomal peptide synthetase, condensation domain"/>
    <property type="match status" value="1"/>
</dbReference>
<dbReference type="GO" id="GO:0009366">
    <property type="term" value="C:enterobactin synthetase complex"/>
    <property type="evidence" value="ECO:0007669"/>
    <property type="project" value="TreeGrafter"/>
</dbReference>
<dbReference type="AlphaFoldDB" id="A0A2P1PQN6"/>
<evidence type="ECO:0000259" key="5">
    <source>
        <dbReference type="PROSITE" id="PS50075"/>
    </source>
</evidence>
<dbReference type="InterPro" id="IPR000873">
    <property type="entry name" value="AMP-dep_synth/lig_dom"/>
</dbReference>
<dbReference type="PANTHER" id="PTHR45527">
    <property type="entry name" value="NONRIBOSOMAL PEPTIDE SYNTHETASE"/>
    <property type="match status" value="1"/>
</dbReference>
<dbReference type="Gene3D" id="3.30.559.10">
    <property type="entry name" value="Chloramphenicol acetyltransferase-like domain"/>
    <property type="match status" value="1"/>
</dbReference>
<evidence type="ECO:0000256" key="2">
    <source>
        <dbReference type="ARBA" id="ARBA00022450"/>
    </source>
</evidence>
<dbReference type="Gene3D" id="1.10.1200.10">
    <property type="entry name" value="ACP-like"/>
    <property type="match status" value="1"/>
</dbReference>
<dbReference type="NCBIfam" id="TIGR01733">
    <property type="entry name" value="AA-adenyl-dom"/>
    <property type="match status" value="1"/>
</dbReference>
<dbReference type="Proteomes" id="UP000241074">
    <property type="component" value="Chromosome"/>
</dbReference>
<sequence length="1140" mass="125619">MNVEELIDRLKSLSIRLEAQDGKLRVHAPKNAITRELDDAIRAHKQALLERVAKPAEAALLKAPRDQPIPASFIQEMIWFFEQMHDQTAVNNNPAAYPCVGIGLQVETLSAALTEVVRRHEILRTRFVGDGETLLQVIDPPHPVSIPVTDLQHLSPLPADERERLLRDTLRQACMRPFDLSHGPLLRVGLFKLGDDEYVFQIDAHHIIFDAWSSGVFLRELFDLYAAFASGQPSALKEPEYQYADLAYSQRQRLGPETLGRQEAYWRQKLAGLPPLLELPYDRPRPLRQSFSSGVHVFEIPKPLIQPLMEMGGRNGCSLFMTMLAVYSYLLARYSGRDRVPVASPISFRNQPELENIIGPCFNTLVFCNDVTLGLDWSTYAGAIRDTVLEAFAHQDLPFGRVIAAVNPSRSLAHEAIAQVSFNLKLSETPTGDGGANGTSQETDYDTSMKGARGGDIYDLSLNMFKDAFGLHAYFTYSHALFDAGTIETMARRFVDLCQAIATSPSPRLDALPWVGVDEARVLMQQARGADLPDVPPVLTALAMRAARQPDALALIDGNSAYTYRELFERIGRIACWLRAQGVGPETTVAVHAARSAELMQIVLATLSAGAAFLPIDPAFPNAHVSRILDAARPTLVVSDAADDGRHGSHRAITVDAVVTQAQTFASVEPFAVHGEAAAYVMYTSGSTGLPKGVVIPHRALANYCAAAAEAYGVRAGDRVMQFSSVSFDLFVEELFVTLTQGATLVLYPRERELSVPVFERFLLDQRIDVASIPTAYWHAWAAVTAPLQAVPALRTLIVGGEQPSPALLERWRAAWPGVEWINSYGPTETTVITACWSDSAKVMEDRERLPIGRAIANGQTYVLDEALRPLPEGISGLLYLGGPNLARGYLDDPVATALRFVPDPHADKPGARLYRSGDLARWRRGQIEVLGRSDTQVKIRGYRVEPTEVAERLKRLSGVADAAVVAVADSEGRKRLAGFYVSDRRVDANAVAQELRQDVADFMCPETLTRIETMPYTANGKIDTNRLTALIDTNARRSSIVPMVSDTEKRLAAIWGRLLEADHLGRNSNFFEVGGHSLLAIRLVHAVRNEFSVELAVLEVFRAPILSDMAERIERARAACAVIMAETDSADEDLELFRI</sequence>
<dbReference type="InterPro" id="IPR045851">
    <property type="entry name" value="AMP-bd_C_sf"/>
</dbReference>
<protein>
    <recommendedName>
        <fullName evidence="5">Carrier domain-containing protein</fullName>
    </recommendedName>
</protein>
<dbReference type="KEGG" id="xba:C7S18_08115"/>
<dbReference type="Pfam" id="PF18563">
    <property type="entry name" value="TubC_N"/>
    <property type="match status" value="1"/>
</dbReference>
<dbReference type="PANTHER" id="PTHR45527:SF1">
    <property type="entry name" value="FATTY ACID SYNTHASE"/>
    <property type="match status" value="1"/>
</dbReference>
<dbReference type="OrthoDB" id="9030879at2"/>
<dbReference type="Gene3D" id="3.40.50.12780">
    <property type="entry name" value="N-terminal domain of ligase-like"/>
    <property type="match status" value="1"/>
</dbReference>
<dbReference type="GO" id="GO:0031177">
    <property type="term" value="F:phosphopantetheine binding"/>
    <property type="evidence" value="ECO:0007669"/>
    <property type="project" value="TreeGrafter"/>
</dbReference>
<feature type="region of interest" description="Disordered" evidence="4">
    <location>
        <begin position="429"/>
        <end position="448"/>
    </location>
</feature>
<dbReference type="Pfam" id="PF00550">
    <property type="entry name" value="PP-binding"/>
    <property type="match status" value="1"/>
</dbReference>
<dbReference type="InterPro" id="IPR006162">
    <property type="entry name" value="Ppantetheine_attach_site"/>
</dbReference>
<reference evidence="6 7" key="2">
    <citation type="submission" date="2018-03" db="EMBL/GenBank/DDBJ databases">
        <authorList>
            <person name="Keele B.F."/>
        </authorList>
    </citation>
    <scope>NUCLEOTIDE SEQUENCE [LARGE SCALE GENOMIC DNA]</scope>
    <source>
        <strain evidence="6 7">D13</strain>
    </source>
</reference>
<comment type="cofactor">
    <cofactor evidence="1">
        <name>pantetheine 4'-phosphate</name>
        <dbReference type="ChEBI" id="CHEBI:47942"/>
    </cofactor>
</comment>
<dbReference type="GO" id="GO:0009239">
    <property type="term" value="P:enterobactin biosynthetic process"/>
    <property type="evidence" value="ECO:0007669"/>
    <property type="project" value="TreeGrafter"/>
</dbReference>
<dbReference type="GO" id="GO:0047527">
    <property type="term" value="F:2,3-dihydroxybenzoate-serine ligase activity"/>
    <property type="evidence" value="ECO:0007669"/>
    <property type="project" value="TreeGrafter"/>
</dbReference>
<dbReference type="RefSeq" id="WP_106891084.1">
    <property type="nucleotide sequence ID" value="NZ_CP027860.1"/>
</dbReference>
<dbReference type="InterPro" id="IPR041464">
    <property type="entry name" value="TubC_N"/>
</dbReference>
<organism evidence="6 7">
    <name type="scientific">Ahniella affigens</name>
    <dbReference type="NCBI Taxonomy" id="2021234"/>
    <lineage>
        <taxon>Bacteria</taxon>
        <taxon>Pseudomonadati</taxon>
        <taxon>Pseudomonadota</taxon>
        <taxon>Gammaproteobacteria</taxon>
        <taxon>Lysobacterales</taxon>
        <taxon>Rhodanobacteraceae</taxon>
        <taxon>Ahniella</taxon>
    </lineage>
</organism>
<dbReference type="PROSITE" id="PS00455">
    <property type="entry name" value="AMP_BINDING"/>
    <property type="match status" value="1"/>
</dbReference>
<evidence type="ECO:0000313" key="6">
    <source>
        <dbReference type="EMBL" id="AVP97160.1"/>
    </source>
</evidence>